<proteinExistence type="inferred from homology"/>
<evidence type="ECO:0000313" key="9">
    <source>
        <dbReference type="Proteomes" id="UP000234767"/>
    </source>
</evidence>
<name>A0A2I1XAK8_NEISI</name>
<keyword evidence="2 6" id="KW-0328">Glycosyltransferase</keyword>
<evidence type="ECO:0000256" key="5">
    <source>
        <dbReference type="ARBA" id="ARBA00023125"/>
    </source>
</evidence>
<evidence type="ECO:0000259" key="7">
    <source>
        <dbReference type="PROSITE" id="PS52018"/>
    </source>
</evidence>
<evidence type="ECO:0000313" key="8">
    <source>
        <dbReference type="EMBL" id="PLA39678.1"/>
    </source>
</evidence>
<dbReference type="GO" id="GO:0003677">
    <property type="term" value="F:DNA binding"/>
    <property type="evidence" value="ECO:0007669"/>
    <property type="project" value="UniProtKB-UniRule"/>
</dbReference>
<comment type="catalytic activity">
    <reaction evidence="6">
        <text>a thymidine in DNA + NAD(+) = an N-(ADP-alpha-D-ribosyl)-thymidine in DNA + nicotinamide + H(+)</text>
        <dbReference type="Rhea" id="RHEA:71651"/>
        <dbReference type="Rhea" id="RHEA-COMP:13556"/>
        <dbReference type="Rhea" id="RHEA-COMP:18051"/>
        <dbReference type="ChEBI" id="CHEBI:15378"/>
        <dbReference type="ChEBI" id="CHEBI:17154"/>
        <dbReference type="ChEBI" id="CHEBI:57540"/>
        <dbReference type="ChEBI" id="CHEBI:137386"/>
        <dbReference type="ChEBI" id="CHEBI:191199"/>
    </reaction>
</comment>
<feature type="active site" evidence="6">
    <location>
        <position position="158"/>
    </location>
</feature>
<gene>
    <name evidence="8" type="ORF">CYK00_09350</name>
</gene>
<dbReference type="PROSITE" id="PS52018">
    <property type="entry name" value="DART"/>
    <property type="match status" value="1"/>
</dbReference>
<feature type="binding site" evidence="6">
    <location>
        <begin position="17"/>
        <end position="19"/>
    </location>
    <ligand>
        <name>NAD(+)</name>
        <dbReference type="ChEBI" id="CHEBI:57540"/>
    </ligand>
</feature>
<accession>A0A2I1XAK8</accession>
<evidence type="ECO:0000256" key="6">
    <source>
        <dbReference type="PROSITE-ProRule" id="PRU01362"/>
    </source>
</evidence>
<comment type="caution">
    <text evidence="8">The sequence shown here is derived from an EMBL/GenBank/DDBJ whole genome shotgun (WGS) entry which is preliminary data.</text>
</comment>
<organism evidence="8 9">
    <name type="scientific">Neisseria sicca</name>
    <dbReference type="NCBI Taxonomy" id="490"/>
    <lineage>
        <taxon>Bacteria</taxon>
        <taxon>Pseudomonadati</taxon>
        <taxon>Pseudomonadota</taxon>
        <taxon>Betaproteobacteria</taxon>
        <taxon>Neisseriales</taxon>
        <taxon>Neisseriaceae</taxon>
        <taxon>Neisseria</taxon>
    </lineage>
</organism>
<dbReference type="GO" id="GO:0016779">
    <property type="term" value="F:nucleotidyltransferase activity"/>
    <property type="evidence" value="ECO:0007669"/>
    <property type="project" value="UniProtKB-UniRule"/>
</dbReference>
<feature type="active site" description="Proton acceptor" evidence="6">
    <location>
        <position position="60"/>
    </location>
</feature>
<keyword evidence="4 6" id="KW-0548">Nucleotidyltransferase</keyword>
<keyword evidence="3 6" id="KW-0808">Transferase</keyword>
<evidence type="ECO:0000256" key="4">
    <source>
        <dbReference type="ARBA" id="ARBA00022695"/>
    </source>
</evidence>
<dbReference type="Proteomes" id="UP000234767">
    <property type="component" value="Unassembled WGS sequence"/>
</dbReference>
<dbReference type="InterPro" id="IPR029494">
    <property type="entry name" value="DarT"/>
</dbReference>
<keyword evidence="5 6" id="KW-0238">DNA-binding</keyword>
<evidence type="ECO:0000256" key="2">
    <source>
        <dbReference type="ARBA" id="ARBA00022676"/>
    </source>
</evidence>
<dbReference type="GO" id="GO:0016757">
    <property type="term" value="F:glycosyltransferase activity"/>
    <property type="evidence" value="ECO:0007669"/>
    <property type="project" value="UniProtKB-UniRule"/>
</dbReference>
<keyword evidence="1 6" id="KW-1277">Toxin-antitoxin system</keyword>
<comment type="caution">
    <text evidence="6">Lacks conserved residue(s) required for the propagation of feature annotation.</text>
</comment>
<evidence type="ECO:0000256" key="1">
    <source>
        <dbReference type="ARBA" id="ARBA00022649"/>
    </source>
</evidence>
<sequence>MSIENILRERQIQYLCHFTRLENLESILTHGLIPRSDLYNPEFNPNRNLRVSGLFNDTVRADEKINAICLSIAFPNSKMFYKLRREQENSQWVVIVLHSSLLLSKNCAFYPTNAANNNVRHSDISNFQGERAFNILFDDIGDERQFLLPKDPTDVQAEVLVFDNIETNYIACCVFNSNDLRDNFLARYTNYQFYSLQNQWGLFDDRLRARQHNFIGC</sequence>
<reference evidence="8 9" key="1">
    <citation type="submission" date="2017-12" db="EMBL/GenBank/DDBJ databases">
        <title>Phylogenetic diversity of female urinary microbiome.</title>
        <authorList>
            <person name="Thomas-White K."/>
            <person name="Wolfe A.J."/>
        </authorList>
    </citation>
    <scope>NUCLEOTIDE SEQUENCE [LARGE SCALE GENOMIC DNA]</scope>
    <source>
        <strain evidence="8 9">UMB0321</strain>
    </source>
</reference>
<dbReference type="AlphaFoldDB" id="A0A2I1XAK8"/>
<protein>
    <submittedName>
        <fullName evidence="8">DUF4433 domain-containing protein</fullName>
    </submittedName>
</protein>
<feature type="binding site" evidence="6">
    <location>
        <position position="60"/>
    </location>
    <ligand>
        <name>NAD(+)</name>
        <dbReference type="ChEBI" id="CHEBI:57540"/>
    </ligand>
</feature>
<comment type="similarity">
    <text evidence="6">Belongs to the DarT ADP-ribosyltransferase family.</text>
</comment>
<dbReference type="EMBL" id="PKJO01000012">
    <property type="protein sequence ID" value="PLA39678.1"/>
    <property type="molecule type" value="Genomic_DNA"/>
</dbReference>
<feature type="domain" description="DarT" evidence="7">
    <location>
        <begin position="13"/>
        <end position="203"/>
    </location>
</feature>
<dbReference type="RefSeq" id="WP_063076491.1">
    <property type="nucleotide sequence ID" value="NZ_PKJO01000012.1"/>
</dbReference>
<dbReference type="Pfam" id="PF14487">
    <property type="entry name" value="DarT"/>
    <property type="match status" value="1"/>
</dbReference>
<evidence type="ECO:0000256" key="3">
    <source>
        <dbReference type="ARBA" id="ARBA00022679"/>
    </source>
</evidence>